<evidence type="ECO:0008006" key="9">
    <source>
        <dbReference type="Google" id="ProtNLM"/>
    </source>
</evidence>
<dbReference type="PROSITE" id="PS51257">
    <property type="entry name" value="PROKAR_LIPOPROTEIN"/>
    <property type="match status" value="1"/>
</dbReference>
<dbReference type="PRINTS" id="PR00783">
    <property type="entry name" value="MINTRINSICP"/>
</dbReference>
<evidence type="ECO:0000256" key="3">
    <source>
        <dbReference type="ARBA" id="ARBA00022692"/>
    </source>
</evidence>
<evidence type="ECO:0000256" key="2">
    <source>
        <dbReference type="ARBA" id="ARBA00022448"/>
    </source>
</evidence>
<organism evidence="8">
    <name type="scientific">Alexandrium catenella</name>
    <name type="common">Red tide dinoflagellate</name>
    <name type="synonym">Gonyaulax catenella</name>
    <dbReference type="NCBI Taxonomy" id="2925"/>
    <lineage>
        <taxon>Eukaryota</taxon>
        <taxon>Sar</taxon>
        <taxon>Alveolata</taxon>
        <taxon>Dinophyceae</taxon>
        <taxon>Gonyaulacales</taxon>
        <taxon>Pyrocystaceae</taxon>
        <taxon>Alexandrium</taxon>
    </lineage>
</organism>
<keyword evidence="5 7" id="KW-0472">Membrane</keyword>
<dbReference type="InterPro" id="IPR034294">
    <property type="entry name" value="Aquaporin_transptr"/>
</dbReference>
<evidence type="ECO:0000256" key="5">
    <source>
        <dbReference type="ARBA" id="ARBA00023136"/>
    </source>
</evidence>
<keyword evidence="2 6" id="KW-0813">Transport</keyword>
<dbReference type="GO" id="GO:0015267">
    <property type="term" value="F:channel activity"/>
    <property type="evidence" value="ECO:0007669"/>
    <property type="project" value="InterPro"/>
</dbReference>
<dbReference type="PANTHER" id="PTHR45724">
    <property type="entry name" value="AQUAPORIN NIP2-1"/>
    <property type="match status" value="1"/>
</dbReference>
<dbReference type="Gene3D" id="1.20.1080.10">
    <property type="entry name" value="Glycerol uptake facilitator protein"/>
    <property type="match status" value="2"/>
</dbReference>
<feature type="transmembrane region" description="Helical" evidence="7">
    <location>
        <begin position="374"/>
        <end position="394"/>
    </location>
</feature>
<feature type="transmembrane region" description="Helical" evidence="7">
    <location>
        <begin position="113"/>
        <end position="136"/>
    </location>
</feature>
<feature type="transmembrane region" description="Helical" evidence="7">
    <location>
        <begin position="342"/>
        <end position="362"/>
    </location>
</feature>
<dbReference type="InterPro" id="IPR000425">
    <property type="entry name" value="MIP"/>
</dbReference>
<dbReference type="Pfam" id="PF00230">
    <property type="entry name" value="MIP"/>
    <property type="match status" value="2"/>
</dbReference>
<keyword evidence="4 7" id="KW-1133">Transmembrane helix</keyword>
<comment type="subcellular location">
    <subcellularLocation>
        <location evidence="1">Membrane</location>
        <topology evidence="1">Multi-pass membrane protein</topology>
    </subcellularLocation>
</comment>
<gene>
    <name evidence="8" type="ORF">ACAT0790_LOCUS5580</name>
</gene>
<evidence type="ECO:0000256" key="1">
    <source>
        <dbReference type="ARBA" id="ARBA00004141"/>
    </source>
</evidence>
<keyword evidence="3 6" id="KW-0812">Transmembrane</keyword>
<dbReference type="AlphaFoldDB" id="A0A7S1PSQ1"/>
<protein>
    <recommendedName>
        <fullName evidence="9">Aquaporin</fullName>
    </recommendedName>
</protein>
<accession>A0A7S1PSQ1</accession>
<dbReference type="PROSITE" id="PS00221">
    <property type="entry name" value="MIP"/>
    <property type="match status" value="2"/>
</dbReference>
<feature type="transmembrane region" description="Helical" evidence="7">
    <location>
        <begin position="79"/>
        <end position="101"/>
    </location>
</feature>
<dbReference type="SUPFAM" id="SSF81338">
    <property type="entry name" value="Aquaporin-like"/>
    <property type="match status" value="2"/>
</dbReference>
<feature type="transmembrane region" description="Helical" evidence="7">
    <location>
        <begin position="9"/>
        <end position="29"/>
    </location>
</feature>
<feature type="transmembrane region" description="Helical" evidence="7">
    <location>
        <begin position="148"/>
        <end position="168"/>
    </location>
</feature>
<dbReference type="GO" id="GO:0016020">
    <property type="term" value="C:membrane"/>
    <property type="evidence" value="ECO:0007669"/>
    <property type="project" value="UniProtKB-SubCell"/>
</dbReference>
<feature type="transmembrane region" description="Helical" evidence="7">
    <location>
        <begin position="35"/>
        <end position="58"/>
    </location>
</feature>
<evidence type="ECO:0000256" key="4">
    <source>
        <dbReference type="ARBA" id="ARBA00022989"/>
    </source>
</evidence>
<proteinExistence type="inferred from homology"/>
<dbReference type="EMBL" id="HBGE01009288">
    <property type="protein sequence ID" value="CAD9097129.1"/>
    <property type="molecule type" value="Transcribed_RNA"/>
</dbReference>
<dbReference type="InterPro" id="IPR023271">
    <property type="entry name" value="Aquaporin-like"/>
</dbReference>
<evidence type="ECO:0000313" key="8">
    <source>
        <dbReference type="EMBL" id="CAD9097129.1"/>
    </source>
</evidence>
<feature type="transmembrane region" description="Helical" evidence="7">
    <location>
        <begin position="301"/>
        <end position="322"/>
    </location>
</feature>
<comment type="similarity">
    <text evidence="6">Belongs to the MIP/aquaporin (TC 1.A.8) family.</text>
</comment>
<evidence type="ECO:0000256" key="7">
    <source>
        <dbReference type="SAM" id="Phobius"/>
    </source>
</evidence>
<dbReference type="InterPro" id="IPR022357">
    <property type="entry name" value="MIP_CS"/>
</dbReference>
<evidence type="ECO:0000256" key="6">
    <source>
        <dbReference type="RuleBase" id="RU000477"/>
    </source>
</evidence>
<reference evidence="8" key="1">
    <citation type="submission" date="2021-01" db="EMBL/GenBank/DDBJ databases">
        <authorList>
            <person name="Corre E."/>
            <person name="Pelletier E."/>
            <person name="Niang G."/>
            <person name="Scheremetjew M."/>
            <person name="Finn R."/>
            <person name="Kale V."/>
            <person name="Holt S."/>
            <person name="Cochrane G."/>
            <person name="Meng A."/>
            <person name="Brown T."/>
            <person name="Cohen L."/>
        </authorList>
    </citation>
    <scope>NUCLEOTIDE SEQUENCE</scope>
    <source>
        <strain evidence="8">OF101</strain>
    </source>
</reference>
<feature type="transmembrane region" description="Helical" evidence="7">
    <location>
        <begin position="188"/>
        <end position="213"/>
    </location>
</feature>
<dbReference type="PANTHER" id="PTHR45724:SF13">
    <property type="entry name" value="AQUAPORIN NIP1-1-RELATED"/>
    <property type="match status" value="1"/>
</dbReference>
<feature type="transmembrane region" description="Helical" evidence="7">
    <location>
        <begin position="414"/>
        <end position="435"/>
    </location>
</feature>
<name>A0A7S1PSQ1_ALECA</name>
<feature type="transmembrane region" description="Helical" evidence="7">
    <location>
        <begin position="234"/>
        <end position="254"/>
    </location>
</feature>
<sequence length="455" mass="47033">MAKLSVQSCLAEFVGTYLLVLTVGCNVLSSNPNWGGVSIASVLMVMIYALGGVSGANFNPAVSLALGLAGKMEDGWKQVGAYSVVQIFAGLLASVTYALLFQDTFAVGPTAGFTWWQAMICELLYTFMLCFVVLNTAASKKLGGNNQFYGLAIGYVIVAGAYGSGAVSGGCFNPAVAIGIDAVGYSSGFGWCLLYTVFELIGATLAVAGFILMRPEEKYLGLEAPSEYGLQSKIVGEAIGTFFLVVTVGMNVLVASKAAAFSIAASLMVMIYSIGDVSGGHFNPAVTLAVVISGKIPHKEAGYYVAMQLAAGVLGAMVYELVHGGDTFPLGPGLGFDWSSVAVAEIIFTFVLCFVVLCVAAVKVPPAPQFTGFIIGMCITVGGLAIGKVSGGSLNPAVSLGIASARFSIGHGSFFPGVLYMIFELVGAAMASGMFRLSHPEEFAEGAEKLPVAGY</sequence>